<evidence type="ECO:0008006" key="4">
    <source>
        <dbReference type="Google" id="ProtNLM"/>
    </source>
</evidence>
<proteinExistence type="inferred from homology"/>
<dbReference type="Pfam" id="PF00797">
    <property type="entry name" value="Acetyltransf_2"/>
    <property type="match status" value="1"/>
</dbReference>
<dbReference type="Proteomes" id="UP000276568">
    <property type="component" value="Unassembled WGS sequence"/>
</dbReference>
<comment type="caution">
    <text evidence="2">The sequence shown here is derived from an EMBL/GenBank/DDBJ whole genome shotgun (WGS) entry which is preliminary data.</text>
</comment>
<keyword evidence="3" id="KW-1185">Reference proteome</keyword>
<dbReference type="Gene3D" id="3.30.2140.20">
    <property type="match status" value="1"/>
</dbReference>
<name>A0A3N0I0B3_9FIRM</name>
<reference evidence="2 3" key="1">
    <citation type="submission" date="2018-11" db="EMBL/GenBank/DDBJ databases">
        <title>Clostridium sp. nov., a member of the family Erysipelotrichaceae isolated from pig faeces.</title>
        <authorList>
            <person name="Chang Y.-H."/>
        </authorList>
    </citation>
    <scope>NUCLEOTIDE SEQUENCE [LARGE SCALE GENOMIC DNA]</scope>
    <source>
        <strain evidence="2 3">YH-panp20</strain>
    </source>
</reference>
<dbReference type="AlphaFoldDB" id="A0A3N0I0B3"/>
<comment type="similarity">
    <text evidence="1">Belongs to the arylamine N-acetyltransferase family.</text>
</comment>
<dbReference type="SUPFAM" id="SSF54001">
    <property type="entry name" value="Cysteine proteinases"/>
    <property type="match status" value="1"/>
</dbReference>
<evidence type="ECO:0000313" key="3">
    <source>
        <dbReference type="Proteomes" id="UP000276568"/>
    </source>
</evidence>
<dbReference type="EMBL" id="RJQC01000002">
    <property type="protein sequence ID" value="RNM30328.1"/>
    <property type="molecule type" value="Genomic_DNA"/>
</dbReference>
<protein>
    <recommendedName>
        <fullName evidence="4">Arylamine N-acetyltransferase</fullName>
    </recommendedName>
</protein>
<dbReference type="InterPro" id="IPR001447">
    <property type="entry name" value="Arylamine_N-AcTrfase"/>
</dbReference>
<dbReference type="OrthoDB" id="7181050at2"/>
<organism evidence="2 3">
    <name type="scientific">Absicoccus porci</name>
    <dbReference type="NCBI Taxonomy" id="2486576"/>
    <lineage>
        <taxon>Bacteria</taxon>
        <taxon>Bacillati</taxon>
        <taxon>Bacillota</taxon>
        <taxon>Erysipelotrichia</taxon>
        <taxon>Erysipelotrichales</taxon>
        <taxon>Erysipelotrichaceae</taxon>
        <taxon>Absicoccus</taxon>
    </lineage>
</organism>
<accession>A0A3N0I0B3</accession>
<evidence type="ECO:0000313" key="2">
    <source>
        <dbReference type="EMBL" id="RNM30328.1"/>
    </source>
</evidence>
<dbReference type="GO" id="GO:0016407">
    <property type="term" value="F:acetyltransferase activity"/>
    <property type="evidence" value="ECO:0007669"/>
    <property type="project" value="InterPro"/>
</dbReference>
<dbReference type="InterPro" id="IPR038765">
    <property type="entry name" value="Papain-like_cys_pep_sf"/>
</dbReference>
<sequence>MGFDSWCISFVNTGIFVSKIILNHRGGYCFELQGAFYYLLKSLGYEVKQYAGRFMDEPGVIQMRRYRISTT</sequence>
<dbReference type="InterPro" id="IPR053710">
    <property type="entry name" value="Arylamine_NAT_domain_sf"/>
</dbReference>
<gene>
    <name evidence="2" type="ORF">EDX97_05915</name>
</gene>
<evidence type="ECO:0000256" key="1">
    <source>
        <dbReference type="ARBA" id="ARBA00006547"/>
    </source>
</evidence>